<dbReference type="EMBL" id="CP057906">
    <property type="protein sequence ID" value="QMO38996.1"/>
    <property type="molecule type" value="Genomic_DNA"/>
</dbReference>
<dbReference type="InterPro" id="IPR020484">
    <property type="entry name" value="DUF5503"/>
</dbReference>
<dbReference type="Gene3D" id="3.80.10.10">
    <property type="entry name" value="Ribonuclease Inhibitor"/>
    <property type="match status" value="1"/>
</dbReference>
<evidence type="ECO:0000313" key="1">
    <source>
        <dbReference type="EMBL" id="QMO38996.1"/>
    </source>
</evidence>
<sequence>MFPLNDLSLKTQPVQLNKVTSNTESTIKQHELVSDDAIINELSSELVSCLGNGKFTPISEDSKLFNMLSEFKLLHSEYFEWGDYSLWFQDFSIYNKIGFIMIEKNQGTGNPPIRHKLEFISTNIAEFLDNFTKITDSRLCKGFSDWANSVKEGASNDFKKNVDIALVRLFKCVELHNSKLDLTDLHLGSLPPLPSWIEVLYLRHNGLATIQVPKFCKELELDFNNYMVFPKVSDGITQVSVDNNLISRVDSSPSKAMTISIYRNKIW</sequence>
<proteinExistence type="predicted"/>
<protein>
    <submittedName>
        <fullName evidence="1">Leucine-rich repeat domain-containing protein</fullName>
    </submittedName>
</protein>
<reference evidence="1 2" key="1">
    <citation type="submission" date="2020-06" db="EMBL/GenBank/DDBJ databases">
        <title>REHAB project genomes.</title>
        <authorList>
            <person name="Shaw L.P."/>
        </authorList>
    </citation>
    <scope>NUCLEOTIDE SEQUENCE [LARGE SCALE GENOMIC DNA]</scope>
    <source>
        <strain evidence="1 2">RHB10-C12</strain>
    </source>
</reference>
<organism evidence="1 2">
    <name type="scientific">Escherichia coli</name>
    <dbReference type="NCBI Taxonomy" id="562"/>
    <lineage>
        <taxon>Bacteria</taxon>
        <taxon>Pseudomonadati</taxon>
        <taxon>Pseudomonadota</taxon>
        <taxon>Gammaproteobacteria</taxon>
        <taxon>Enterobacterales</taxon>
        <taxon>Enterobacteriaceae</taxon>
        <taxon>Escherichia</taxon>
    </lineage>
</organism>
<evidence type="ECO:0000313" key="2">
    <source>
        <dbReference type="Proteomes" id="UP000514754"/>
    </source>
</evidence>
<dbReference type="InterPro" id="IPR032675">
    <property type="entry name" value="LRR_dom_sf"/>
</dbReference>
<dbReference type="AlphaFoldDB" id="A0A085NVZ7"/>
<name>A0A085NVZ7_ECOLX</name>
<dbReference type="Proteomes" id="UP000514754">
    <property type="component" value="Chromosome"/>
</dbReference>
<dbReference type="Pfam" id="PF17607">
    <property type="entry name" value="DUF5503"/>
    <property type="match status" value="1"/>
</dbReference>
<accession>A0A085NVZ7</accession>
<gene>
    <name evidence="1" type="ORF">HVW43_01225</name>
</gene>